<accession>A0A8T5UPN6</accession>
<gene>
    <name evidence="1" type="ORF">K8N75_06810</name>
</gene>
<dbReference type="InterPro" id="IPR046871">
    <property type="entry name" value="Pro_CA_2"/>
</dbReference>
<proteinExistence type="predicted"/>
<sequence>MKTKFVTCLNCIDGRVQLPVINWIITNYDVKYVDMITAPGIDGLMADMGTNIKDILEKISISKNVHLTNQLFIVGHHDCLANPVKDETHNQQIIDSVDRIKESYSPCNVIGLWVDSKFNVQVVYEL</sequence>
<comment type="caution">
    <text evidence="1">The sequence shown here is derived from an EMBL/GenBank/DDBJ whole genome shotgun (WGS) entry which is preliminary data.</text>
</comment>
<dbReference type="RefSeq" id="WP_223791336.1">
    <property type="nucleotide sequence ID" value="NZ_JAIOUQ010000007.1"/>
</dbReference>
<evidence type="ECO:0000313" key="2">
    <source>
        <dbReference type="Proteomes" id="UP000825933"/>
    </source>
</evidence>
<organism evidence="1 2">
    <name type="scientific">Methanobacterium spitsbergense</name>
    <dbReference type="NCBI Taxonomy" id="2874285"/>
    <lineage>
        <taxon>Archaea</taxon>
        <taxon>Methanobacteriati</taxon>
        <taxon>Methanobacteriota</taxon>
        <taxon>Methanomada group</taxon>
        <taxon>Methanobacteria</taxon>
        <taxon>Methanobacteriales</taxon>
        <taxon>Methanobacteriaceae</taxon>
        <taxon>Methanobacterium</taxon>
    </lineage>
</organism>
<dbReference type="AlphaFoldDB" id="A0A8T5UPN6"/>
<protein>
    <recommendedName>
        <fullName evidence="3">Carbonic anhydrase</fullName>
    </recommendedName>
</protein>
<reference evidence="2" key="1">
    <citation type="journal article" date="2022" name="Microbiol. Resour. Announc.">
        <title>Draft Genome Sequence of a Methanogenic Archaeon from West Spitsbergen Permafrost.</title>
        <authorList>
            <person name="Trubitsyn V."/>
            <person name="Rivkina E."/>
            <person name="Shcherbakova V."/>
        </authorList>
    </citation>
    <scope>NUCLEOTIDE SEQUENCE [LARGE SCALE GENOMIC DNA]</scope>
    <source>
        <strain evidence="2">VT</strain>
    </source>
</reference>
<name>A0A8T5UPN6_9EURY</name>
<dbReference type="Proteomes" id="UP000825933">
    <property type="component" value="Unassembled WGS sequence"/>
</dbReference>
<keyword evidence="2" id="KW-1185">Reference proteome</keyword>
<dbReference type="Pfam" id="PF20393">
    <property type="entry name" value="Pro_CA_2"/>
    <property type="match status" value="1"/>
</dbReference>
<evidence type="ECO:0008006" key="3">
    <source>
        <dbReference type="Google" id="ProtNLM"/>
    </source>
</evidence>
<dbReference type="EMBL" id="JAIOUQ010000007">
    <property type="protein sequence ID" value="MBZ2165748.1"/>
    <property type="molecule type" value="Genomic_DNA"/>
</dbReference>
<evidence type="ECO:0000313" key="1">
    <source>
        <dbReference type="EMBL" id="MBZ2165748.1"/>
    </source>
</evidence>